<dbReference type="AlphaFoldDB" id="A0A443S139"/>
<dbReference type="Proteomes" id="UP000288716">
    <property type="component" value="Unassembled WGS sequence"/>
</dbReference>
<evidence type="ECO:0000256" key="3">
    <source>
        <dbReference type="ARBA" id="ARBA00022676"/>
    </source>
</evidence>
<gene>
    <name evidence="10" type="ORF">B4U80_07732</name>
</gene>
<keyword evidence="9" id="KW-0472">Membrane</keyword>
<dbReference type="OrthoDB" id="5512589at2759"/>
<evidence type="ECO:0000256" key="4">
    <source>
        <dbReference type="ARBA" id="ARBA00022679"/>
    </source>
</evidence>
<proteinExistence type="inferred from homology"/>
<feature type="non-terminal residue" evidence="10">
    <location>
        <position position="48"/>
    </location>
</feature>
<protein>
    <submittedName>
        <fullName evidence="10">Beta-1:3-galactosyltransferase 1-like protein</fullName>
    </submittedName>
</protein>
<evidence type="ECO:0000256" key="5">
    <source>
        <dbReference type="ARBA" id="ARBA00022692"/>
    </source>
</evidence>
<comment type="similarity">
    <text evidence="2">Belongs to the glycosyltransferase 31 family.</text>
</comment>
<evidence type="ECO:0000256" key="7">
    <source>
        <dbReference type="ARBA" id="ARBA00022989"/>
    </source>
</evidence>
<comment type="subcellular location">
    <subcellularLocation>
        <location evidence="1">Golgi apparatus membrane</location>
        <topology evidence="1">Single-pass type II membrane protein</topology>
    </subcellularLocation>
</comment>
<keyword evidence="8" id="KW-0333">Golgi apparatus</keyword>
<dbReference type="Pfam" id="PF01762">
    <property type="entry name" value="Galactosyl_T"/>
    <property type="match status" value="1"/>
</dbReference>
<dbReference type="EMBL" id="NCKV01013078">
    <property type="protein sequence ID" value="RWS21245.1"/>
    <property type="molecule type" value="Genomic_DNA"/>
</dbReference>
<evidence type="ECO:0000256" key="9">
    <source>
        <dbReference type="ARBA" id="ARBA00023136"/>
    </source>
</evidence>
<accession>A0A443S139</accession>
<sequence>MLAMTKSNKIQQNVLQENYKHQDLIQASFIDNYYNLTLKSVSVIKWMD</sequence>
<dbReference type="VEuPathDB" id="VectorBase:LDEU010795"/>
<dbReference type="InterPro" id="IPR002659">
    <property type="entry name" value="Glyco_trans_31"/>
</dbReference>
<dbReference type="GO" id="GO:0000139">
    <property type="term" value="C:Golgi membrane"/>
    <property type="evidence" value="ECO:0007669"/>
    <property type="project" value="UniProtKB-SubCell"/>
</dbReference>
<organism evidence="10 11">
    <name type="scientific">Leptotrombidium deliense</name>
    <dbReference type="NCBI Taxonomy" id="299467"/>
    <lineage>
        <taxon>Eukaryota</taxon>
        <taxon>Metazoa</taxon>
        <taxon>Ecdysozoa</taxon>
        <taxon>Arthropoda</taxon>
        <taxon>Chelicerata</taxon>
        <taxon>Arachnida</taxon>
        <taxon>Acari</taxon>
        <taxon>Acariformes</taxon>
        <taxon>Trombidiformes</taxon>
        <taxon>Prostigmata</taxon>
        <taxon>Anystina</taxon>
        <taxon>Parasitengona</taxon>
        <taxon>Trombiculoidea</taxon>
        <taxon>Trombiculidae</taxon>
        <taxon>Leptotrombidium</taxon>
    </lineage>
</organism>
<comment type="caution">
    <text evidence="10">The sequence shown here is derived from an EMBL/GenBank/DDBJ whole genome shotgun (WGS) entry which is preliminary data.</text>
</comment>
<keyword evidence="4 10" id="KW-0808">Transferase</keyword>
<reference evidence="10 11" key="1">
    <citation type="journal article" date="2018" name="Gigascience">
        <title>Genomes of trombidid mites reveal novel predicted allergens and laterally-transferred genes associated with secondary metabolism.</title>
        <authorList>
            <person name="Dong X."/>
            <person name="Chaisiri K."/>
            <person name="Xia D."/>
            <person name="Armstrong S.D."/>
            <person name="Fang Y."/>
            <person name="Donnelly M.J."/>
            <person name="Kadowaki T."/>
            <person name="McGarry J.W."/>
            <person name="Darby A.C."/>
            <person name="Makepeace B.L."/>
        </authorList>
    </citation>
    <scope>NUCLEOTIDE SEQUENCE [LARGE SCALE GENOMIC DNA]</scope>
    <source>
        <strain evidence="10">UoL-UT</strain>
    </source>
</reference>
<evidence type="ECO:0000256" key="1">
    <source>
        <dbReference type="ARBA" id="ARBA00004323"/>
    </source>
</evidence>
<evidence type="ECO:0000313" key="11">
    <source>
        <dbReference type="Proteomes" id="UP000288716"/>
    </source>
</evidence>
<keyword evidence="5" id="KW-0812">Transmembrane</keyword>
<evidence type="ECO:0000256" key="6">
    <source>
        <dbReference type="ARBA" id="ARBA00022968"/>
    </source>
</evidence>
<evidence type="ECO:0000256" key="2">
    <source>
        <dbReference type="ARBA" id="ARBA00008661"/>
    </source>
</evidence>
<keyword evidence="3 10" id="KW-0328">Glycosyltransferase</keyword>
<name>A0A443S139_9ACAR</name>
<keyword evidence="6" id="KW-0735">Signal-anchor</keyword>
<evidence type="ECO:0000313" key="10">
    <source>
        <dbReference type="EMBL" id="RWS21245.1"/>
    </source>
</evidence>
<dbReference type="GO" id="GO:0016758">
    <property type="term" value="F:hexosyltransferase activity"/>
    <property type="evidence" value="ECO:0007669"/>
    <property type="project" value="InterPro"/>
</dbReference>
<keyword evidence="7" id="KW-1133">Transmembrane helix</keyword>
<keyword evidence="11" id="KW-1185">Reference proteome</keyword>
<evidence type="ECO:0000256" key="8">
    <source>
        <dbReference type="ARBA" id="ARBA00023034"/>
    </source>
</evidence>